<accession>A0AAE0BJX7</accession>
<gene>
    <name evidence="2" type="ORF">CYMTET_51980</name>
</gene>
<keyword evidence="3" id="KW-1185">Reference proteome</keyword>
<comment type="caution">
    <text evidence="2">The sequence shown here is derived from an EMBL/GenBank/DDBJ whole genome shotgun (WGS) entry which is preliminary data.</text>
</comment>
<name>A0AAE0BJX7_9CHLO</name>
<organism evidence="2 3">
    <name type="scientific">Cymbomonas tetramitiformis</name>
    <dbReference type="NCBI Taxonomy" id="36881"/>
    <lineage>
        <taxon>Eukaryota</taxon>
        <taxon>Viridiplantae</taxon>
        <taxon>Chlorophyta</taxon>
        <taxon>Pyramimonadophyceae</taxon>
        <taxon>Pyramimonadales</taxon>
        <taxon>Pyramimonadaceae</taxon>
        <taxon>Cymbomonas</taxon>
    </lineage>
</organism>
<feature type="region of interest" description="Disordered" evidence="1">
    <location>
        <begin position="1"/>
        <end position="42"/>
    </location>
</feature>
<sequence>MFKWAASEPESSQKSAEALLDWRGKSHCAPPSEGNPFPQRPASLASRMPQLYVLQAQKPCGSSSLSAAEGGEVDFQELQCRLLTFEGSPVDFAWSEDQVEAQTATCVRDLTKQQQVWLDAEKERLLWSGAWRKATKRCLRVEAAWNFADDCRNMKKGQWDPVQVVKHLGLEADLQQGQFQTTEQHEKPRQDITAGSLHPYLSAINNNHEDLGFSGPAEGQSSDPGCETNGFHPGRAGSGKKDVDTQRTWLPARHAADLAAAGETRSGPGCRRDT</sequence>
<evidence type="ECO:0000313" key="2">
    <source>
        <dbReference type="EMBL" id="KAK3237971.1"/>
    </source>
</evidence>
<reference evidence="2 3" key="1">
    <citation type="journal article" date="2015" name="Genome Biol. Evol.">
        <title>Comparative Genomics of a Bacterivorous Green Alga Reveals Evolutionary Causalities and Consequences of Phago-Mixotrophic Mode of Nutrition.</title>
        <authorList>
            <person name="Burns J.A."/>
            <person name="Paasch A."/>
            <person name="Narechania A."/>
            <person name="Kim E."/>
        </authorList>
    </citation>
    <scope>NUCLEOTIDE SEQUENCE [LARGE SCALE GENOMIC DNA]</scope>
    <source>
        <strain evidence="2 3">PLY_AMNH</strain>
    </source>
</reference>
<proteinExistence type="predicted"/>
<evidence type="ECO:0000313" key="3">
    <source>
        <dbReference type="Proteomes" id="UP001190700"/>
    </source>
</evidence>
<dbReference type="EMBL" id="LGRX02034375">
    <property type="protein sequence ID" value="KAK3237971.1"/>
    <property type="molecule type" value="Genomic_DNA"/>
</dbReference>
<feature type="region of interest" description="Disordered" evidence="1">
    <location>
        <begin position="205"/>
        <end position="244"/>
    </location>
</feature>
<dbReference type="Proteomes" id="UP001190700">
    <property type="component" value="Unassembled WGS sequence"/>
</dbReference>
<dbReference type="AlphaFoldDB" id="A0AAE0BJX7"/>
<protein>
    <submittedName>
        <fullName evidence="2">Uncharacterized protein</fullName>
    </submittedName>
</protein>
<evidence type="ECO:0000256" key="1">
    <source>
        <dbReference type="SAM" id="MobiDB-lite"/>
    </source>
</evidence>